<evidence type="ECO:0000313" key="4">
    <source>
        <dbReference type="Proteomes" id="UP001445335"/>
    </source>
</evidence>
<evidence type="ECO:0000313" key="3">
    <source>
        <dbReference type="EMBL" id="KAK9833576.1"/>
    </source>
</evidence>
<dbReference type="InterPro" id="IPR027989">
    <property type="entry name" value="DUF4461"/>
</dbReference>
<dbReference type="Pfam" id="PF14687">
    <property type="entry name" value="DUF4460"/>
    <property type="match status" value="1"/>
</dbReference>
<name>A0AAW1RJP5_9CHLO</name>
<dbReference type="GO" id="GO:0005739">
    <property type="term" value="C:mitochondrion"/>
    <property type="evidence" value="ECO:0007669"/>
    <property type="project" value="TreeGrafter"/>
</dbReference>
<dbReference type="EMBL" id="JALJOU010000035">
    <property type="protein sequence ID" value="KAK9833576.1"/>
    <property type="molecule type" value="Genomic_DNA"/>
</dbReference>
<evidence type="ECO:0000259" key="1">
    <source>
        <dbReference type="Pfam" id="PF14687"/>
    </source>
</evidence>
<dbReference type="Pfam" id="PF14688">
    <property type="entry name" value="DUF4461"/>
    <property type="match status" value="1"/>
</dbReference>
<dbReference type="InterPro" id="IPR027986">
    <property type="entry name" value="TCAIM"/>
</dbReference>
<protein>
    <submittedName>
        <fullName evidence="3">Uncharacterized protein</fullName>
    </submittedName>
</protein>
<dbReference type="PANTHER" id="PTHR31596">
    <property type="entry name" value="T-CELL ACTIVATION INHIBITOR, MITOCHONDRIAL"/>
    <property type="match status" value="1"/>
</dbReference>
<accession>A0AAW1RJP5</accession>
<comment type="caution">
    <text evidence="3">The sequence shown here is derived from an EMBL/GenBank/DDBJ whole genome shotgun (WGS) entry which is preliminary data.</text>
</comment>
<dbReference type="Proteomes" id="UP001445335">
    <property type="component" value="Unassembled WGS sequence"/>
</dbReference>
<dbReference type="PANTHER" id="PTHR31596:SF1">
    <property type="entry name" value="T-CELL ACTIVATION INHIBITOR, MITOCHONDRIAL"/>
    <property type="match status" value="1"/>
</dbReference>
<reference evidence="3 4" key="1">
    <citation type="journal article" date="2024" name="Nat. Commun.">
        <title>Phylogenomics reveals the evolutionary origins of lichenization in chlorophyte algae.</title>
        <authorList>
            <person name="Puginier C."/>
            <person name="Libourel C."/>
            <person name="Otte J."/>
            <person name="Skaloud P."/>
            <person name="Haon M."/>
            <person name="Grisel S."/>
            <person name="Petersen M."/>
            <person name="Berrin J.G."/>
            <person name="Delaux P.M."/>
            <person name="Dal Grande F."/>
            <person name="Keller J."/>
        </authorList>
    </citation>
    <scope>NUCLEOTIDE SEQUENCE [LARGE SCALE GENOMIC DNA]</scope>
    <source>
        <strain evidence="3 4">SAG 245.80</strain>
    </source>
</reference>
<dbReference type="InterPro" id="IPR028031">
    <property type="entry name" value="DUF4460"/>
</dbReference>
<dbReference type="AlphaFoldDB" id="A0AAW1RJP5"/>
<organism evidence="3 4">
    <name type="scientific">Elliptochloris bilobata</name>
    <dbReference type="NCBI Taxonomy" id="381761"/>
    <lineage>
        <taxon>Eukaryota</taxon>
        <taxon>Viridiplantae</taxon>
        <taxon>Chlorophyta</taxon>
        <taxon>core chlorophytes</taxon>
        <taxon>Trebouxiophyceae</taxon>
        <taxon>Trebouxiophyceae incertae sedis</taxon>
        <taxon>Elliptochloris clade</taxon>
        <taxon>Elliptochloris</taxon>
    </lineage>
</organism>
<sequence length="439" mass="46294">MANEHSFKLLQEYLDAAKSGGEKGRTAGSPYNFEFYVPDEKASPDSAQLRRVALTLPPPARLDFRSGSDLPATTHLALGKLLGACGVTYEFSGRGEGEDMSHASLRRFVPGAAGAQRERRLQQMTAAQELGAVRTALRVGRGVTVAFGGCVLGLAPHERVELLQRLAKALDSAQGARLRGVQVLLGEGYGVDNLGRLCLDASDHALLWAKHLLEADVDKCAARREAVARLSVLETSVAGACGLAMVYSTPGLRMTPEYTAFLVGLAAGGHRPMRPLGAYHELPLCVVPMRAQGSTGAGAGAASGQESAEPNGGGGWAVNTELGFLSVPVNASAAEVHHFVEACGPEALAAMRRNREAAAAAEDLRAAAERRLRLRRLGREAGLSMPRFRAAALRLLQHADALQARACADLMSGLEIVIGEVNSVAPDGAHVAIAWDFDV</sequence>
<proteinExistence type="predicted"/>
<evidence type="ECO:0000259" key="2">
    <source>
        <dbReference type="Pfam" id="PF14688"/>
    </source>
</evidence>
<keyword evidence="4" id="KW-1185">Reference proteome</keyword>
<feature type="domain" description="DUF4461" evidence="2">
    <location>
        <begin position="321"/>
        <end position="437"/>
    </location>
</feature>
<feature type="domain" description="DUF4460" evidence="1">
    <location>
        <begin position="2"/>
        <end position="56"/>
    </location>
</feature>
<gene>
    <name evidence="3" type="ORF">WJX81_007838</name>
</gene>